<dbReference type="GO" id="GO:0009190">
    <property type="term" value="P:cyclic nucleotide biosynthetic process"/>
    <property type="evidence" value="ECO:0007669"/>
    <property type="project" value="InterPro"/>
</dbReference>
<dbReference type="CDD" id="cd06225">
    <property type="entry name" value="HAMP"/>
    <property type="match status" value="1"/>
</dbReference>
<organism evidence="7 8">
    <name type="scientific">Opacimonas viscosa</name>
    <dbReference type="NCBI Taxonomy" id="2961944"/>
    <lineage>
        <taxon>Bacteria</taxon>
        <taxon>Pseudomonadati</taxon>
        <taxon>Pseudomonadota</taxon>
        <taxon>Gammaproteobacteria</taxon>
        <taxon>Alteromonadales</taxon>
        <taxon>Alteromonadaceae</taxon>
        <taxon>Opacimonas</taxon>
    </lineage>
</organism>
<evidence type="ECO:0000256" key="2">
    <source>
        <dbReference type="SAM" id="Phobius"/>
    </source>
</evidence>
<dbReference type="PROSITE" id="PS50887">
    <property type="entry name" value="GGDEF"/>
    <property type="match status" value="1"/>
</dbReference>
<dbReference type="SMART" id="SM00052">
    <property type="entry name" value="EAL"/>
    <property type="match status" value="1"/>
</dbReference>
<comment type="cofactor">
    <cofactor evidence="1">
        <name>Mg(2+)</name>
        <dbReference type="ChEBI" id="CHEBI:18420"/>
    </cofactor>
</comment>
<reference evidence="7" key="1">
    <citation type="submission" date="2022-07" db="EMBL/GenBank/DDBJ databases">
        <title>Characterization of the Novel Bacterium Alteromonas immobilis LMIT006 and Alteromonas gregis LMIT007.</title>
        <authorList>
            <person name="Lin X."/>
        </authorList>
    </citation>
    <scope>NUCLEOTIDE SEQUENCE</scope>
    <source>
        <strain evidence="7">LMIT007</strain>
    </source>
</reference>
<dbReference type="InterPro" id="IPR052155">
    <property type="entry name" value="Biofilm_reg_signaling"/>
</dbReference>
<dbReference type="RefSeq" id="WP_254099136.1">
    <property type="nucleotide sequence ID" value="NZ_JANATA010000004.1"/>
</dbReference>
<dbReference type="CDD" id="cd01948">
    <property type="entry name" value="EAL"/>
    <property type="match status" value="1"/>
</dbReference>
<dbReference type="InterPro" id="IPR001054">
    <property type="entry name" value="A/G_cyclase"/>
</dbReference>
<name>A0AA41WX17_9ALTE</name>
<dbReference type="Gene3D" id="6.10.340.10">
    <property type="match status" value="1"/>
</dbReference>
<keyword evidence="2" id="KW-0472">Membrane</keyword>
<feature type="domain" description="Guanylate cyclase" evidence="3">
    <location>
        <begin position="296"/>
        <end position="399"/>
    </location>
</feature>
<proteinExistence type="predicted"/>
<feature type="domain" description="GGDEF" evidence="6">
    <location>
        <begin position="293"/>
        <end position="426"/>
    </location>
</feature>
<dbReference type="AlphaFoldDB" id="A0AA41WX17"/>
<dbReference type="InterPro" id="IPR003660">
    <property type="entry name" value="HAMP_dom"/>
</dbReference>
<evidence type="ECO:0000259" key="3">
    <source>
        <dbReference type="PROSITE" id="PS50125"/>
    </source>
</evidence>
<dbReference type="SUPFAM" id="SSF141868">
    <property type="entry name" value="EAL domain-like"/>
    <property type="match status" value="1"/>
</dbReference>
<evidence type="ECO:0000256" key="1">
    <source>
        <dbReference type="ARBA" id="ARBA00001946"/>
    </source>
</evidence>
<dbReference type="InterPro" id="IPR029787">
    <property type="entry name" value="Nucleotide_cyclase"/>
</dbReference>
<dbReference type="PROSITE" id="PS50883">
    <property type="entry name" value="EAL"/>
    <property type="match status" value="1"/>
</dbReference>
<dbReference type="Pfam" id="PF00990">
    <property type="entry name" value="GGDEF"/>
    <property type="match status" value="1"/>
</dbReference>
<comment type="caution">
    <text evidence="7">The sequence shown here is derived from an EMBL/GenBank/DDBJ whole genome shotgun (WGS) entry which is preliminary data.</text>
</comment>
<keyword evidence="2" id="KW-1133">Transmembrane helix</keyword>
<feature type="domain" description="EAL" evidence="4">
    <location>
        <begin position="435"/>
        <end position="688"/>
    </location>
</feature>
<dbReference type="SUPFAM" id="SSF158472">
    <property type="entry name" value="HAMP domain-like"/>
    <property type="match status" value="1"/>
</dbReference>
<evidence type="ECO:0000259" key="6">
    <source>
        <dbReference type="PROSITE" id="PS50887"/>
    </source>
</evidence>
<feature type="domain" description="HAMP" evidence="5">
    <location>
        <begin position="190"/>
        <end position="243"/>
    </location>
</feature>
<dbReference type="EMBL" id="JANATA010000004">
    <property type="protein sequence ID" value="MCP3428104.1"/>
    <property type="molecule type" value="Genomic_DNA"/>
</dbReference>
<evidence type="ECO:0000313" key="7">
    <source>
        <dbReference type="EMBL" id="MCP3428104.1"/>
    </source>
</evidence>
<dbReference type="GO" id="GO:0016020">
    <property type="term" value="C:membrane"/>
    <property type="evidence" value="ECO:0007669"/>
    <property type="project" value="InterPro"/>
</dbReference>
<dbReference type="SMART" id="SM00304">
    <property type="entry name" value="HAMP"/>
    <property type="match status" value="1"/>
</dbReference>
<dbReference type="PROSITE" id="PS50885">
    <property type="entry name" value="HAMP"/>
    <property type="match status" value="1"/>
</dbReference>
<keyword evidence="2" id="KW-0812">Transmembrane</keyword>
<dbReference type="NCBIfam" id="TIGR00254">
    <property type="entry name" value="GGDEF"/>
    <property type="match status" value="1"/>
</dbReference>
<dbReference type="PANTHER" id="PTHR44757:SF2">
    <property type="entry name" value="BIOFILM ARCHITECTURE MAINTENANCE PROTEIN MBAA"/>
    <property type="match status" value="1"/>
</dbReference>
<dbReference type="InterPro" id="IPR035919">
    <property type="entry name" value="EAL_sf"/>
</dbReference>
<dbReference type="FunFam" id="3.30.70.270:FF:000001">
    <property type="entry name" value="Diguanylate cyclase domain protein"/>
    <property type="match status" value="1"/>
</dbReference>
<dbReference type="Pfam" id="PF00563">
    <property type="entry name" value="EAL"/>
    <property type="match status" value="1"/>
</dbReference>
<dbReference type="InterPro" id="IPR001633">
    <property type="entry name" value="EAL_dom"/>
</dbReference>
<dbReference type="GO" id="GO:0004016">
    <property type="term" value="F:adenylate cyclase activity"/>
    <property type="evidence" value="ECO:0007669"/>
    <property type="project" value="UniProtKB-ARBA"/>
</dbReference>
<keyword evidence="8" id="KW-1185">Reference proteome</keyword>
<dbReference type="SUPFAM" id="SSF55073">
    <property type="entry name" value="Nucleotide cyclase"/>
    <property type="match status" value="1"/>
</dbReference>
<sequence length="710" mass="79657">MSSIKTAVIAIILFLVLSLSFVVMGFLLFEYEKQYTSNTQATLVGITHNIHEELLETLQSIPAGQRQTTAIKKILDKFAQFEHVTQAQYFDINQTLVADYLNPKQNNAQPSLVEHNQQSPLQPAPFTLEGAYLVGVVKVGESPLSFGYLKVVNDLKTPLNASKTTLVKQTLPTVLGATVTVICLALLLLNRLLHPLSRLSSFMKQIESAKNYSLRFSLSGKNEIAQLAKNINAMLDTINLELEKNRSHTKTLEQQQITMTKLANYDVLTGLPNRQFVMDSLRFKLSEVKRRDEDLALLFFDLDGFKAINDSLGHEAGDHVLVEVANRVSNLMREGDIVSRLGGDEFLVIPNEDPNAEQIKDICLRILDEVEKVIMLNGVELRVGLSIGIAKAKEANYDLTELVSNADIAMYRSKANGRGTYTMFSSALIQDYKRKLQISNSILKAIENNEFHLYYQAKADVHGKLYGFEALIRWHHPEFGVLSPGEFIPMAEQSGKVVDITRWVIKRVAIEMEQIQTLAAHPLHVSLNLSAHDLRSADLFEYVNQTLYQHAINPNNIEFEVTESAYLESFDTANEYITQLSELGCSIALDDFGTGYSSLSYLTQIKVDTLKIDQQFVKEIDSSSRSRLVTSTIIDLAKSLQLTICAEGIESTVQQSYLKELGCDYYQGYLYSKPIPLRSLLAKELDFAPLFTDTNTTEINTQDRVVTTPL</sequence>
<dbReference type="GO" id="GO:0035556">
    <property type="term" value="P:intracellular signal transduction"/>
    <property type="evidence" value="ECO:0007669"/>
    <property type="project" value="InterPro"/>
</dbReference>
<dbReference type="CDD" id="cd01949">
    <property type="entry name" value="GGDEF"/>
    <property type="match status" value="1"/>
</dbReference>
<protein>
    <submittedName>
        <fullName evidence="7">EAL domain-containing protein</fullName>
    </submittedName>
</protein>
<dbReference type="Gene3D" id="3.20.20.450">
    <property type="entry name" value="EAL domain"/>
    <property type="match status" value="1"/>
</dbReference>
<feature type="transmembrane region" description="Helical" evidence="2">
    <location>
        <begin position="173"/>
        <end position="193"/>
    </location>
</feature>
<feature type="transmembrane region" description="Helical" evidence="2">
    <location>
        <begin position="6"/>
        <end position="29"/>
    </location>
</feature>
<evidence type="ECO:0000259" key="4">
    <source>
        <dbReference type="PROSITE" id="PS50883"/>
    </source>
</evidence>
<dbReference type="InterPro" id="IPR043128">
    <property type="entry name" value="Rev_trsase/Diguanyl_cyclase"/>
</dbReference>
<accession>A0AA41WX17</accession>
<dbReference type="PROSITE" id="PS50125">
    <property type="entry name" value="GUANYLATE_CYCLASE_2"/>
    <property type="match status" value="1"/>
</dbReference>
<evidence type="ECO:0000313" key="8">
    <source>
        <dbReference type="Proteomes" id="UP001165413"/>
    </source>
</evidence>
<gene>
    <name evidence="7" type="ORF">NLF92_03980</name>
</gene>
<evidence type="ECO:0000259" key="5">
    <source>
        <dbReference type="PROSITE" id="PS50885"/>
    </source>
</evidence>
<dbReference type="InterPro" id="IPR000160">
    <property type="entry name" value="GGDEF_dom"/>
</dbReference>
<dbReference type="Pfam" id="PF00672">
    <property type="entry name" value="HAMP"/>
    <property type="match status" value="1"/>
</dbReference>
<dbReference type="Proteomes" id="UP001165413">
    <property type="component" value="Unassembled WGS sequence"/>
</dbReference>
<dbReference type="PANTHER" id="PTHR44757">
    <property type="entry name" value="DIGUANYLATE CYCLASE DGCP"/>
    <property type="match status" value="1"/>
</dbReference>
<dbReference type="SMART" id="SM00267">
    <property type="entry name" value="GGDEF"/>
    <property type="match status" value="1"/>
</dbReference>
<dbReference type="Gene3D" id="3.30.70.270">
    <property type="match status" value="1"/>
</dbReference>